<feature type="chain" id="PRO_5004257878" description="RlpA-like protein double-psi beta-barrel domain-containing protein" evidence="3">
    <location>
        <begin position="19"/>
        <end position="317"/>
    </location>
</feature>
<keyword evidence="6" id="KW-1185">Reference proteome</keyword>
<accession>Q55V31</accession>
<keyword evidence="1 3" id="KW-0732">Signal</keyword>
<evidence type="ECO:0000313" key="5">
    <source>
        <dbReference type="EMBL" id="AAW42069.1"/>
    </source>
</evidence>
<sequence>MFAKAAVIALASASIVVAAPVNCARAKPTTYDEGYLESYDAYHTRYLALSCSTQHNTTFFDDCCHPLLATETLADNRASYCTPNSTAIASVNATIAEATASATASADIEAESQYNNASSYAAEATASVTAEATASVTAEATASVTASAVNNLADVAQQTAASSYEEQPTASSSSSYGRASASSSSSDEESATSTSSSSASDSSSTSSSEVYTGGYATFYSQGGVAGECGTVHSDDDYVIAIDSNGWWQDYESNDSSPYCGKSITLTNTNNGKSVTAVVADVCPTCETANSLDLSIGAFNQIATEEDGMVPITWYFTD</sequence>
<feature type="compositionally biased region" description="Low complexity" evidence="2">
    <location>
        <begin position="169"/>
        <end position="208"/>
    </location>
</feature>
<dbReference type="KEGG" id="cne:CNC00760"/>
<evidence type="ECO:0000256" key="2">
    <source>
        <dbReference type="SAM" id="MobiDB-lite"/>
    </source>
</evidence>
<protein>
    <recommendedName>
        <fullName evidence="4">RlpA-like protein double-psi beta-barrel domain-containing protein</fullName>
    </recommendedName>
</protein>
<dbReference type="PANTHER" id="PTHR31836:SF24">
    <property type="entry name" value="RLPA-LIKE PROTEIN DOUBLE-PSI BETA-BARREL DOMAIN-CONTAINING PROTEIN"/>
    <property type="match status" value="1"/>
</dbReference>
<dbReference type="InterPro" id="IPR036908">
    <property type="entry name" value="RlpA-like_sf"/>
</dbReference>
<accession>Q5KL49</accession>
<dbReference type="VEuPathDB" id="FungiDB:CNC00760"/>
<dbReference type="OMA" id="SPLCGKQ"/>
<dbReference type="InterPro" id="IPR009009">
    <property type="entry name" value="RlpA-like_DPBB"/>
</dbReference>
<gene>
    <name evidence="5" type="ordered locus">CNC00760</name>
</gene>
<dbReference type="Proteomes" id="UP000002149">
    <property type="component" value="Chromosome 3"/>
</dbReference>
<dbReference type="GeneID" id="3256630"/>
<evidence type="ECO:0000259" key="4">
    <source>
        <dbReference type="Pfam" id="PF03330"/>
    </source>
</evidence>
<evidence type="ECO:0000256" key="3">
    <source>
        <dbReference type="SAM" id="SignalP"/>
    </source>
</evidence>
<evidence type="ECO:0000313" key="6">
    <source>
        <dbReference type="Proteomes" id="UP000002149"/>
    </source>
</evidence>
<dbReference type="Pfam" id="PF03330">
    <property type="entry name" value="DPBB_1"/>
    <property type="match status" value="1"/>
</dbReference>
<dbReference type="Gene3D" id="2.40.40.10">
    <property type="entry name" value="RlpA-like domain"/>
    <property type="match status" value="1"/>
</dbReference>
<dbReference type="eggNOG" id="ENOG502S3R6">
    <property type="taxonomic scope" value="Eukaryota"/>
</dbReference>
<evidence type="ECO:0000256" key="1">
    <source>
        <dbReference type="ARBA" id="ARBA00022729"/>
    </source>
</evidence>
<name>Q5KL49_CRYD1</name>
<dbReference type="STRING" id="214684.Q5KL49"/>
<dbReference type="PANTHER" id="PTHR31836">
    <property type="match status" value="1"/>
</dbReference>
<dbReference type="InterPro" id="IPR051477">
    <property type="entry name" value="Expansin_CellWall"/>
</dbReference>
<dbReference type="SUPFAM" id="SSF50685">
    <property type="entry name" value="Barwin-like endoglucanases"/>
    <property type="match status" value="1"/>
</dbReference>
<dbReference type="PaxDb" id="214684-Q5KL49"/>
<organism evidence="5 6">
    <name type="scientific">Cryptococcus deneoformans (strain JEC21 / ATCC MYA-565)</name>
    <name type="common">Cryptococcus neoformans var. neoformans serotype D</name>
    <dbReference type="NCBI Taxonomy" id="214684"/>
    <lineage>
        <taxon>Eukaryota</taxon>
        <taxon>Fungi</taxon>
        <taxon>Dikarya</taxon>
        <taxon>Basidiomycota</taxon>
        <taxon>Agaricomycotina</taxon>
        <taxon>Tremellomycetes</taxon>
        <taxon>Tremellales</taxon>
        <taxon>Cryptococcaceae</taxon>
        <taxon>Cryptococcus</taxon>
        <taxon>Cryptococcus neoformans species complex</taxon>
    </lineage>
</organism>
<dbReference type="HOGENOM" id="CLU_046371_0_0_1"/>
<dbReference type="RefSeq" id="XP_569376.1">
    <property type="nucleotide sequence ID" value="XM_569376.1"/>
</dbReference>
<feature type="domain" description="RlpA-like protein double-psi beta-barrel" evidence="4">
    <location>
        <begin position="244"/>
        <end position="312"/>
    </location>
</feature>
<proteinExistence type="predicted"/>
<dbReference type="InParanoid" id="Q5KL49"/>
<dbReference type="EMBL" id="AE017343">
    <property type="protein sequence ID" value="AAW42069.1"/>
    <property type="molecule type" value="Genomic_DNA"/>
</dbReference>
<reference evidence="5 6" key="1">
    <citation type="journal article" date="2005" name="Science">
        <title>The genome of the basidiomycetous yeast and human pathogen Cryptococcus neoformans.</title>
        <authorList>
            <person name="Loftus B.J."/>
            <person name="Fung E."/>
            <person name="Roncaglia P."/>
            <person name="Rowley D."/>
            <person name="Amedeo P."/>
            <person name="Bruno D."/>
            <person name="Vamathevan J."/>
            <person name="Miranda M."/>
            <person name="Anderson I.J."/>
            <person name="Fraser J.A."/>
            <person name="Allen J.E."/>
            <person name="Bosdet I.E."/>
            <person name="Brent M.R."/>
            <person name="Chiu R."/>
            <person name="Doering T.L."/>
            <person name="Donlin M.J."/>
            <person name="D'Souza C.A."/>
            <person name="Fox D.S."/>
            <person name="Grinberg V."/>
            <person name="Fu J."/>
            <person name="Fukushima M."/>
            <person name="Haas B.J."/>
            <person name="Huang J.C."/>
            <person name="Janbon G."/>
            <person name="Jones S.J."/>
            <person name="Koo H.L."/>
            <person name="Krzywinski M.I."/>
            <person name="Kwon-Chung J.K."/>
            <person name="Lengeler K.B."/>
            <person name="Maiti R."/>
            <person name="Marra M.A."/>
            <person name="Marra R.E."/>
            <person name="Mathewson C.A."/>
            <person name="Mitchell T.G."/>
            <person name="Pertea M."/>
            <person name="Riggs F.R."/>
            <person name="Salzberg S.L."/>
            <person name="Schein J.E."/>
            <person name="Shvartsbeyn A."/>
            <person name="Shin H."/>
            <person name="Shumway M."/>
            <person name="Specht C.A."/>
            <person name="Suh B.B."/>
            <person name="Tenney A."/>
            <person name="Utterback T.R."/>
            <person name="Wickes B.L."/>
            <person name="Wortman J.R."/>
            <person name="Wye N.H."/>
            <person name="Kronstad J.W."/>
            <person name="Lodge J.K."/>
            <person name="Heitman J."/>
            <person name="Davis R.W."/>
            <person name="Fraser C.M."/>
            <person name="Hyman R.W."/>
        </authorList>
    </citation>
    <scope>NUCLEOTIDE SEQUENCE [LARGE SCALE GENOMIC DNA]</scope>
    <source>
        <strain evidence="6">JEC21 / ATCC MYA-565</strain>
    </source>
</reference>
<dbReference type="AlphaFoldDB" id="Q5KL49"/>
<dbReference type="CDD" id="cd22191">
    <property type="entry name" value="DPBB_RlpA_EXP_N-like"/>
    <property type="match status" value="1"/>
</dbReference>
<feature type="signal peptide" evidence="3">
    <location>
        <begin position="1"/>
        <end position="18"/>
    </location>
</feature>
<feature type="region of interest" description="Disordered" evidence="2">
    <location>
        <begin position="160"/>
        <end position="208"/>
    </location>
</feature>
<dbReference type="OrthoDB" id="406505at2759"/>